<reference evidence="4 5" key="1">
    <citation type="submission" date="2020-08" db="EMBL/GenBank/DDBJ databases">
        <title>Sequencing the genomes of 1000 actinobacteria strains.</title>
        <authorList>
            <person name="Klenk H.-P."/>
        </authorList>
    </citation>
    <scope>NUCLEOTIDE SEQUENCE [LARGE SCALE GENOMIC DNA]</scope>
    <source>
        <strain evidence="4 5">DSM 46887</strain>
    </source>
</reference>
<evidence type="ECO:0000313" key="5">
    <source>
        <dbReference type="Proteomes" id="UP000540685"/>
    </source>
</evidence>
<feature type="region of interest" description="Disordered" evidence="1">
    <location>
        <begin position="123"/>
        <end position="194"/>
    </location>
</feature>
<accession>A0A7W9MJA6</accession>
<keyword evidence="2" id="KW-0812">Transmembrane</keyword>
<organism evidence="4 5">
    <name type="scientific">Streptosporangium becharense</name>
    <dbReference type="NCBI Taxonomy" id="1816182"/>
    <lineage>
        <taxon>Bacteria</taxon>
        <taxon>Bacillati</taxon>
        <taxon>Actinomycetota</taxon>
        <taxon>Actinomycetes</taxon>
        <taxon>Streptosporangiales</taxon>
        <taxon>Streptosporangiaceae</taxon>
        <taxon>Streptosporangium</taxon>
    </lineage>
</organism>
<dbReference type="Proteomes" id="UP000540685">
    <property type="component" value="Unassembled WGS sequence"/>
</dbReference>
<proteinExistence type="predicted"/>
<feature type="domain" description="DUF732" evidence="3">
    <location>
        <begin position="198"/>
        <end position="265"/>
    </location>
</feature>
<comment type="caution">
    <text evidence="4">The sequence shown here is derived from an EMBL/GenBank/DDBJ whole genome shotgun (WGS) entry which is preliminary data.</text>
</comment>
<dbReference type="InterPro" id="IPR007969">
    <property type="entry name" value="DUF732"/>
</dbReference>
<keyword evidence="5" id="KW-1185">Reference proteome</keyword>
<evidence type="ECO:0000256" key="1">
    <source>
        <dbReference type="SAM" id="MobiDB-lite"/>
    </source>
</evidence>
<dbReference type="EMBL" id="JACHMP010000001">
    <property type="protein sequence ID" value="MBB5822850.1"/>
    <property type="molecule type" value="Genomic_DNA"/>
</dbReference>
<evidence type="ECO:0000313" key="4">
    <source>
        <dbReference type="EMBL" id="MBB5822850.1"/>
    </source>
</evidence>
<evidence type="ECO:0000256" key="2">
    <source>
        <dbReference type="SAM" id="Phobius"/>
    </source>
</evidence>
<sequence length="273" mass="28281">MHPPQEPQQWPGRQDQPTRQFPQAGQPHQPYGQPTHQFPQGGQPHQPYGQPTQAYPQAGPHYQQGGPPQGWQQPPLGPPPGWPQGPPQPPKKRGFGLAVAGGVLLVLALVGGGVVLLNGEDAGASRPTVAKPSTSAGAGQDERTAEPTEPTEPTAEPTGEPTAGSVPEQSLQPSTPPTTQPTTQPSETAGSGNQKGQEALFIAALRQNNALRNIPSVKLIQIGKQMCASLDGGSSLTDVATSGAGGLELESAAYVAGAAIVTLCPRHRDKIPN</sequence>
<feature type="compositionally biased region" description="Low complexity" evidence="1">
    <location>
        <begin position="32"/>
        <end position="74"/>
    </location>
</feature>
<evidence type="ECO:0000259" key="3">
    <source>
        <dbReference type="Pfam" id="PF05305"/>
    </source>
</evidence>
<protein>
    <recommendedName>
        <fullName evidence="3">DUF732 domain-containing protein</fullName>
    </recommendedName>
</protein>
<feature type="compositionally biased region" description="Low complexity" evidence="1">
    <location>
        <begin position="147"/>
        <end position="173"/>
    </location>
</feature>
<dbReference type="AlphaFoldDB" id="A0A7W9MJA6"/>
<keyword evidence="2" id="KW-0472">Membrane</keyword>
<dbReference type="Pfam" id="PF05305">
    <property type="entry name" value="DUF732"/>
    <property type="match status" value="1"/>
</dbReference>
<dbReference type="RefSeq" id="WP_184547957.1">
    <property type="nucleotide sequence ID" value="NZ_JACHMP010000001.1"/>
</dbReference>
<name>A0A7W9MJA6_9ACTN</name>
<keyword evidence="2" id="KW-1133">Transmembrane helix</keyword>
<feature type="transmembrane region" description="Helical" evidence="2">
    <location>
        <begin position="95"/>
        <end position="117"/>
    </location>
</feature>
<feature type="region of interest" description="Disordered" evidence="1">
    <location>
        <begin position="1"/>
        <end position="95"/>
    </location>
</feature>
<feature type="compositionally biased region" description="Pro residues" evidence="1">
    <location>
        <begin position="75"/>
        <end position="89"/>
    </location>
</feature>
<gene>
    <name evidence="4" type="ORF">F4562_005912</name>
</gene>